<accession>A0A9W6XZB0</accession>
<name>A0A9W6XZB0_9STRA</name>
<dbReference type="AlphaFoldDB" id="A0A9W6XZB0"/>
<evidence type="ECO:0000313" key="3">
    <source>
        <dbReference type="Proteomes" id="UP001165121"/>
    </source>
</evidence>
<protein>
    <submittedName>
        <fullName evidence="2">Unnamed protein product</fullName>
    </submittedName>
</protein>
<organism evidence="2 3">
    <name type="scientific">Phytophthora fragariaefolia</name>
    <dbReference type="NCBI Taxonomy" id="1490495"/>
    <lineage>
        <taxon>Eukaryota</taxon>
        <taxon>Sar</taxon>
        <taxon>Stramenopiles</taxon>
        <taxon>Oomycota</taxon>
        <taxon>Peronosporomycetes</taxon>
        <taxon>Peronosporales</taxon>
        <taxon>Peronosporaceae</taxon>
        <taxon>Phytophthora</taxon>
    </lineage>
</organism>
<dbReference type="Pfam" id="PF08123">
    <property type="entry name" value="DOT1"/>
    <property type="match status" value="1"/>
</dbReference>
<gene>
    <name evidence="2" type="ORF">Pfra01_002042900</name>
</gene>
<comment type="caution">
    <text evidence="2">The sequence shown here is derived from an EMBL/GenBank/DDBJ whole genome shotgun (WGS) entry which is preliminary data.</text>
</comment>
<reference evidence="2" key="1">
    <citation type="submission" date="2023-04" db="EMBL/GenBank/DDBJ databases">
        <title>Phytophthora fragariaefolia NBRC 109709.</title>
        <authorList>
            <person name="Ichikawa N."/>
            <person name="Sato H."/>
            <person name="Tonouchi N."/>
        </authorList>
    </citation>
    <scope>NUCLEOTIDE SEQUENCE</scope>
    <source>
        <strain evidence="2">NBRC 109709</strain>
    </source>
</reference>
<keyword evidence="3" id="KW-1185">Reference proteome</keyword>
<proteinExistence type="predicted"/>
<feature type="domain" description="DOT1" evidence="1">
    <location>
        <begin position="26"/>
        <end position="169"/>
    </location>
</feature>
<evidence type="ECO:0000313" key="2">
    <source>
        <dbReference type="EMBL" id="GMF50914.1"/>
    </source>
</evidence>
<evidence type="ECO:0000259" key="1">
    <source>
        <dbReference type="Pfam" id="PF08123"/>
    </source>
</evidence>
<dbReference type="Gene3D" id="3.40.50.150">
    <property type="entry name" value="Vaccinia Virus protein VP39"/>
    <property type="match status" value="1"/>
</dbReference>
<dbReference type="EMBL" id="BSXT01002789">
    <property type="protein sequence ID" value="GMF50914.1"/>
    <property type="molecule type" value="Genomic_DNA"/>
</dbReference>
<dbReference type="InterPro" id="IPR029063">
    <property type="entry name" value="SAM-dependent_MTases_sf"/>
</dbReference>
<dbReference type="OrthoDB" id="127779at2759"/>
<dbReference type="GO" id="GO:0031151">
    <property type="term" value="F:histone H3K79 methyltransferase activity"/>
    <property type="evidence" value="ECO:0007669"/>
    <property type="project" value="InterPro"/>
</dbReference>
<dbReference type="InterPro" id="IPR025789">
    <property type="entry name" value="DOT1_dom"/>
</dbReference>
<dbReference type="Proteomes" id="UP001165121">
    <property type="component" value="Unassembled WGS sequence"/>
</dbReference>
<sequence length="197" mass="21658">MQAQVLLEQHDVMCILVSSFDEFTANDIRQASGRTQTNAGEIWPSGVEKILSSTQPLDERDVLLNDGAGIGKILAQIALTTNVCQCIGVEVRGVATRCVGQGTDVYPLLRKVTMKAADVRDVLFSHQAPISGATVVFANYFLFEEAAKFGIVRELGATSKARIIASTFLFCPMNRMRCTQPFCARWKLAHKWVVECS</sequence>
<dbReference type="SUPFAM" id="SSF53335">
    <property type="entry name" value="S-adenosyl-L-methionine-dependent methyltransferases"/>
    <property type="match status" value="1"/>
</dbReference>